<dbReference type="RefSeq" id="XP_016609702.1">
    <property type="nucleotide sequence ID" value="XM_016751722.1"/>
</dbReference>
<dbReference type="OrthoDB" id="5572108at2759"/>
<keyword evidence="4" id="KW-1185">Reference proteome</keyword>
<dbReference type="STRING" id="645134.A0A0L0HKU8"/>
<evidence type="ECO:0000256" key="1">
    <source>
        <dbReference type="RuleBase" id="RU000487"/>
    </source>
</evidence>
<dbReference type="VEuPathDB" id="FungiDB:SPPG_03461"/>
<evidence type="ECO:0000256" key="2">
    <source>
        <dbReference type="SAM" id="MobiDB-lite"/>
    </source>
</evidence>
<dbReference type="AlphaFoldDB" id="A0A0L0HKU8"/>
<reference evidence="3 4" key="1">
    <citation type="submission" date="2009-08" db="EMBL/GenBank/DDBJ databases">
        <title>The Genome Sequence of Spizellomyces punctatus strain DAOM BR117.</title>
        <authorList>
            <consortium name="The Broad Institute Genome Sequencing Platform"/>
            <person name="Russ C."/>
            <person name="Cuomo C."/>
            <person name="Shea T."/>
            <person name="Young S.K."/>
            <person name="Zeng Q."/>
            <person name="Koehrsen M."/>
            <person name="Haas B."/>
            <person name="Borodovsky M."/>
            <person name="Guigo R."/>
            <person name="Alvarado L."/>
            <person name="Berlin A."/>
            <person name="Bochicchio J."/>
            <person name="Borenstein D."/>
            <person name="Chapman S."/>
            <person name="Chen Z."/>
            <person name="Engels R."/>
            <person name="Freedman E."/>
            <person name="Gellesch M."/>
            <person name="Goldberg J."/>
            <person name="Griggs A."/>
            <person name="Gujja S."/>
            <person name="Heiman D."/>
            <person name="Hepburn T."/>
            <person name="Howarth C."/>
            <person name="Jen D."/>
            <person name="Larson L."/>
            <person name="Lewis B."/>
            <person name="Mehta T."/>
            <person name="Park D."/>
            <person name="Pearson M."/>
            <person name="Roberts A."/>
            <person name="Saif S."/>
            <person name="Shenoy N."/>
            <person name="Sisk P."/>
            <person name="Stolte C."/>
            <person name="Sykes S."/>
            <person name="Thomson T."/>
            <person name="Walk T."/>
            <person name="White J."/>
            <person name="Yandava C."/>
            <person name="Burger G."/>
            <person name="Gray M.W."/>
            <person name="Holland P.W.H."/>
            <person name="King N."/>
            <person name="Lang F.B.F."/>
            <person name="Roger A.J."/>
            <person name="Ruiz-Trillo I."/>
            <person name="Lander E."/>
            <person name="Nusbaum C."/>
        </authorList>
    </citation>
    <scope>NUCLEOTIDE SEQUENCE [LARGE SCALE GENOMIC DNA]</scope>
    <source>
        <strain evidence="3 4">DAOM BR117</strain>
    </source>
</reference>
<dbReference type="EMBL" id="KQ257454">
    <property type="protein sequence ID" value="KND01663.1"/>
    <property type="molecule type" value="Genomic_DNA"/>
</dbReference>
<evidence type="ECO:0000313" key="3">
    <source>
        <dbReference type="EMBL" id="KND01663.1"/>
    </source>
</evidence>
<name>A0A0L0HKU8_SPIPD</name>
<feature type="compositionally biased region" description="Basic and acidic residues" evidence="2">
    <location>
        <begin position="490"/>
        <end position="502"/>
    </location>
</feature>
<gene>
    <name evidence="3" type="ORF">SPPG_03461</name>
</gene>
<dbReference type="SMART" id="SM00268">
    <property type="entry name" value="ACTIN"/>
    <property type="match status" value="1"/>
</dbReference>
<organism evidence="3 4">
    <name type="scientific">Spizellomyces punctatus (strain DAOM BR117)</name>
    <dbReference type="NCBI Taxonomy" id="645134"/>
    <lineage>
        <taxon>Eukaryota</taxon>
        <taxon>Fungi</taxon>
        <taxon>Fungi incertae sedis</taxon>
        <taxon>Chytridiomycota</taxon>
        <taxon>Chytridiomycota incertae sedis</taxon>
        <taxon>Chytridiomycetes</taxon>
        <taxon>Spizellomycetales</taxon>
        <taxon>Spizellomycetaceae</taxon>
        <taxon>Spizellomyces</taxon>
    </lineage>
</organism>
<dbReference type="InterPro" id="IPR004000">
    <property type="entry name" value="Actin"/>
</dbReference>
<dbReference type="InParanoid" id="A0A0L0HKU8"/>
<dbReference type="Gene3D" id="3.30.420.40">
    <property type="match status" value="3"/>
</dbReference>
<dbReference type="InterPro" id="IPR043129">
    <property type="entry name" value="ATPase_NBD"/>
</dbReference>
<comment type="similarity">
    <text evidence="1">Belongs to the actin family.</text>
</comment>
<dbReference type="CDD" id="cd10206">
    <property type="entry name" value="ASKHA_NBD_Arp8-like"/>
    <property type="match status" value="1"/>
</dbReference>
<evidence type="ECO:0000313" key="4">
    <source>
        <dbReference type="Proteomes" id="UP000053201"/>
    </source>
</evidence>
<dbReference type="Gene3D" id="3.90.640.10">
    <property type="entry name" value="Actin, Chain A, domain 4"/>
    <property type="match status" value="1"/>
</dbReference>
<dbReference type="GeneID" id="27686973"/>
<dbReference type="eggNOG" id="KOG0797">
    <property type="taxonomic scope" value="Eukaryota"/>
</dbReference>
<dbReference type="SUPFAM" id="SSF53067">
    <property type="entry name" value="Actin-like ATPase domain"/>
    <property type="match status" value="2"/>
</dbReference>
<dbReference type="Proteomes" id="UP000053201">
    <property type="component" value="Unassembled WGS sequence"/>
</dbReference>
<proteinExistence type="inferred from homology"/>
<dbReference type="PANTHER" id="PTHR11937">
    <property type="entry name" value="ACTIN"/>
    <property type="match status" value="1"/>
</dbReference>
<sequence>MYAQQPNDLPSLKFTSIPLIQGYPNWNPKNVHSTYLKTASSLAVADKVNDNVQPNPDENFSDIIVIHAGSRNLRVGRASDAFPKEVPHVIVRKVRETRDSTEVHQTRSANPGAIAQTFPDTIRDEPGLYDPIQEDIRHRMRTQKIRAVPNAHSQVVGFNSQATPETIPDHNDPYKIEWTELNDLESYIVGPKALRIVSPQNFDEDEPSDSAIVYRAFYPIQHGMLNMSDYTSIWGCLADMETIWSEIIESELGILRSEFGSYNVVWLVPDLFSKAHVREMTTLLLRNMGFRGVTALQESVAATFGAGITTACVIDIGAQKTSISCVEDGMCVADTRVNLKYGGDDITAFLMKLLLNSAFPYTDFNPKKNVYDWLLADELKEKFCTNNEIDMTVNLCNFCVRAPDQPTLLYRIKVYDEVVTAPRVLFHPYVIDFSKKLQHVAFRETYLDYNAEDDTEGDELPHNAGVAAAAAYRSYISHPAELATNGKRIRESKNADSDKFPEGHIPNTTDLEVDNQPSAADVLSVDPKLASPTQGGAIRYEAGGNSAQSPEVTIANTKGFSEAPKSPDDVLQPPPIMHFLRRRRFMGTLSEISFPLDAALAHSVGLYAQTYADMKDGDLEIRVRKLCSSILVVGGGGMVPGLAKLLEERLGTVFQGTPLKERLAAASATGATPALTPRLLQNPRDIDSRVLAWKGGSVFGKLDMTHDLWIGRREWEIGGIQKTIGKWMFGWD</sequence>
<protein>
    <submittedName>
        <fullName evidence="3">Uncharacterized protein</fullName>
    </submittedName>
</protein>
<dbReference type="FunCoup" id="A0A0L0HKU8">
    <property type="interactions" value="603"/>
</dbReference>
<feature type="region of interest" description="Disordered" evidence="2">
    <location>
        <begin position="490"/>
        <end position="513"/>
    </location>
</feature>
<dbReference type="Pfam" id="PF00022">
    <property type="entry name" value="Actin"/>
    <property type="match status" value="2"/>
</dbReference>
<dbReference type="OMA" id="AYKCMWA"/>
<accession>A0A0L0HKU8</accession>